<evidence type="ECO:0000256" key="6">
    <source>
        <dbReference type="ARBA" id="ARBA00023326"/>
    </source>
</evidence>
<dbReference type="Proteomes" id="UP000065151">
    <property type="component" value="Chromosome"/>
</dbReference>
<feature type="binding site" evidence="8">
    <location>
        <position position="30"/>
    </location>
    <ligand>
        <name>substrate</name>
    </ligand>
</feature>
<dbReference type="AlphaFoldDB" id="A0A0U2XFH3"/>
<dbReference type="PANTHER" id="PTHR10353">
    <property type="entry name" value="GLYCOSYL HYDROLASE"/>
    <property type="match status" value="1"/>
</dbReference>
<dbReference type="GO" id="GO:0030245">
    <property type="term" value="P:cellulose catabolic process"/>
    <property type="evidence" value="ECO:0007669"/>
    <property type="project" value="UniProtKB-KW"/>
</dbReference>
<dbReference type="KEGG" id="psul:AU252_16845"/>
<dbReference type="PRINTS" id="PR00131">
    <property type="entry name" value="GLHYDRLASE1"/>
</dbReference>
<sequence>MTVENDVSVQDLADLLPSSFTLGVAAAAFQIEGSLSADGRGPSGWDAFAEKPGAIIDGHSPAVACDHYNRSPEDVALMRDLGVDSYRFSISWPRIQPDGRGAFNKQGLDFYDRLIDQLLEAGISPMATLYHWDTPLPLEHRGGWMNRATAERFAEYAGEAGRRFGDRVDQWVTLNEPASVVLNGYALGVHAPGRDLLFDAFPAVHNQLLAHGMAVQALRAAGVRGGIGVTNLHSPVRPATRKITDKYIALVFDLMLNRIYADPVLLGRYPRPPLIAKPWFRSFGRIPDADLRTIHQPLDFYGVNYYYPTKVAAGRGPAESPTGPAEAMVRVPFHQEPFPEYGTTGFGWPVAPEHLGILLRELKDRYQGDLPPLYITESGASFPEPNHVSGPIQDLGRINYIADHLRHALEATAPGGIAHDVDLRGYYVWTLMDNFEWAAGYSQRFGLVHVDFDTLERTPKESFYWYRALSQARKSLAGEGQPG</sequence>
<dbReference type="RefSeq" id="WP_058931718.1">
    <property type="nucleotide sequence ID" value="NZ_CP013747.1"/>
</dbReference>
<feature type="active site" description="Nucleophile" evidence="7">
    <location>
        <position position="377"/>
    </location>
</feature>
<evidence type="ECO:0000256" key="4">
    <source>
        <dbReference type="ARBA" id="ARBA00023277"/>
    </source>
</evidence>
<dbReference type="EMBL" id="CP013747">
    <property type="protein sequence ID" value="ALV42610.1"/>
    <property type="molecule type" value="Genomic_DNA"/>
</dbReference>
<evidence type="ECO:0000256" key="9">
    <source>
        <dbReference type="RuleBase" id="RU361175"/>
    </source>
</evidence>
<comment type="similarity">
    <text evidence="1 9">Belongs to the glycosyl hydrolase 1 family.</text>
</comment>
<feature type="binding site" evidence="8">
    <location>
        <position position="306"/>
    </location>
    <ligand>
        <name>substrate</name>
    </ligand>
</feature>
<evidence type="ECO:0000313" key="11">
    <source>
        <dbReference type="Proteomes" id="UP000065151"/>
    </source>
</evidence>
<organism evidence="10">
    <name type="scientific">Pseudarthrobacter sulfonivorans</name>
    <dbReference type="NCBI Taxonomy" id="121292"/>
    <lineage>
        <taxon>Bacteria</taxon>
        <taxon>Bacillati</taxon>
        <taxon>Actinomycetota</taxon>
        <taxon>Actinomycetes</taxon>
        <taxon>Micrococcales</taxon>
        <taxon>Micrococcaceae</taxon>
        <taxon>Pseudarthrobacter</taxon>
    </lineage>
</organism>
<dbReference type="EC" id="3.2.1.21" evidence="9"/>
<dbReference type="GO" id="GO:0008422">
    <property type="term" value="F:beta-glucosidase activity"/>
    <property type="evidence" value="ECO:0007669"/>
    <property type="project" value="UniProtKB-EC"/>
</dbReference>
<feature type="active site" description="Proton donor" evidence="7">
    <location>
        <position position="176"/>
    </location>
</feature>
<evidence type="ECO:0000256" key="8">
    <source>
        <dbReference type="PIRSR" id="PIRSR617736-2"/>
    </source>
</evidence>
<dbReference type="STRING" id="121292.AU252_16845"/>
<keyword evidence="6" id="KW-0624">Polysaccharide degradation</keyword>
<dbReference type="SUPFAM" id="SSF51445">
    <property type="entry name" value="(Trans)glycosidases"/>
    <property type="match status" value="1"/>
</dbReference>
<dbReference type="PANTHER" id="PTHR10353:SF36">
    <property type="entry name" value="LP05116P"/>
    <property type="match status" value="1"/>
</dbReference>
<keyword evidence="5 9" id="KW-0326">Glycosidase</keyword>
<feature type="binding site" evidence="8">
    <location>
        <position position="175"/>
    </location>
    <ligand>
        <name>substrate</name>
    </ligand>
</feature>
<dbReference type="InterPro" id="IPR017736">
    <property type="entry name" value="Glyco_hydro_1_beta-glucosidase"/>
</dbReference>
<dbReference type="GO" id="GO:0005829">
    <property type="term" value="C:cytosol"/>
    <property type="evidence" value="ECO:0007669"/>
    <property type="project" value="TreeGrafter"/>
</dbReference>
<dbReference type="Pfam" id="PF00232">
    <property type="entry name" value="Glyco_hydro_1"/>
    <property type="match status" value="1"/>
</dbReference>
<feature type="binding site" evidence="8">
    <location>
        <position position="131"/>
    </location>
    <ligand>
        <name>substrate</name>
    </ligand>
</feature>
<proteinExistence type="inferred from homology"/>
<dbReference type="FunFam" id="3.20.20.80:FF:000004">
    <property type="entry name" value="Beta-glucosidase 6-phospho-beta-glucosidase"/>
    <property type="match status" value="1"/>
</dbReference>
<keyword evidence="2 9" id="KW-0378">Hydrolase</keyword>
<gene>
    <name evidence="10" type="ORF">AU252_16845</name>
</gene>
<protein>
    <recommendedName>
        <fullName evidence="9">Beta-glucosidase</fullName>
        <ecNumber evidence="9">3.2.1.21</ecNumber>
    </recommendedName>
</protein>
<comment type="catalytic activity">
    <reaction evidence="9">
        <text>Hydrolysis of terminal, non-reducing beta-D-glucosyl residues with release of beta-D-glucose.</text>
        <dbReference type="EC" id="3.2.1.21"/>
    </reaction>
</comment>
<name>A0A0U2XFH3_9MICC</name>
<evidence type="ECO:0000256" key="5">
    <source>
        <dbReference type="ARBA" id="ARBA00023295"/>
    </source>
</evidence>
<accession>A0A0U2XFH3</accession>
<evidence type="ECO:0000256" key="2">
    <source>
        <dbReference type="ARBA" id="ARBA00022801"/>
    </source>
</evidence>
<feature type="binding site" evidence="8">
    <location>
        <begin position="436"/>
        <end position="437"/>
    </location>
    <ligand>
        <name>substrate</name>
    </ligand>
</feature>
<feature type="binding site" evidence="8">
    <location>
        <position position="429"/>
    </location>
    <ligand>
        <name>substrate</name>
    </ligand>
</feature>
<keyword evidence="3" id="KW-0136">Cellulose degradation</keyword>
<evidence type="ECO:0000256" key="1">
    <source>
        <dbReference type="ARBA" id="ARBA00010838"/>
    </source>
</evidence>
<evidence type="ECO:0000256" key="7">
    <source>
        <dbReference type="PIRSR" id="PIRSR617736-1"/>
    </source>
</evidence>
<dbReference type="Gene3D" id="3.20.20.80">
    <property type="entry name" value="Glycosidases"/>
    <property type="match status" value="1"/>
</dbReference>
<keyword evidence="4" id="KW-0119">Carbohydrate metabolism</keyword>
<dbReference type="NCBIfam" id="TIGR03356">
    <property type="entry name" value="BGL"/>
    <property type="match status" value="1"/>
</dbReference>
<dbReference type="InterPro" id="IPR001360">
    <property type="entry name" value="Glyco_hydro_1"/>
</dbReference>
<evidence type="ECO:0000256" key="3">
    <source>
        <dbReference type="ARBA" id="ARBA00023001"/>
    </source>
</evidence>
<evidence type="ECO:0000313" key="10">
    <source>
        <dbReference type="EMBL" id="ALV42610.1"/>
    </source>
</evidence>
<dbReference type="InterPro" id="IPR017853">
    <property type="entry name" value="GH"/>
</dbReference>
<reference evidence="10 11" key="1">
    <citation type="submission" date="2015-12" db="EMBL/GenBank/DDBJ databases">
        <authorList>
            <person name="Shamseldin A."/>
            <person name="Moawad H."/>
            <person name="Abd El-Rahim W.M."/>
            <person name="Sadowsky M.J."/>
        </authorList>
    </citation>
    <scope>NUCLEOTIDE SEQUENCE [LARGE SCALE GENOMIC DNA]</scope>
    <source>
        <strain evidence="10 11">Ar51</strain>
    </source>
</reference>